<evidence type="ECO:0000313" key="7">
    <source>
        <dbReference type="EMBL" id="CAG21257.1"/>
    </source>
</evidence>
<dbReference type="InterPro" id="IPR002645">
    <property type="entry name" value="STAS_dom"/>
</dbReference>
<dbReference type="eggNOG" id="COG0659">
    <property type="taxonomic scope" value="Bacteria"/>
</dbReference>
<dbReference type="CDD" id="cd07042">
    <property type="entry name" value="STAS_SulP_like_sulfate_transporter"/>
    <property type="match status" value="1"/>
</dbReference>
<dbReference type="EMBL" id="CR378672">
    <property type="protein sequence ID" value="CAG21257.1"/>
    <property type="molecule type" value="Genomic_DNA"/>
</dbReference>
<dbReference type="HOGENOM" id="CLU_003182_13_1_6"/>
<feature type="domain" description="STAS" evidence="6">
    <location>
        <begin position="446"/>
        <end position="557"/>
    </location>
</feature>
<feature type="transmembrane region" description="Helical" evidence="5">
    <location>
        <begin position="31"/>
        <end position="50"/>
    </location>
</feature>
<dbReference type="InterPro" id="IPR001902">
    <property type="entry name" value="SLC26A/SulP_fam"/>
</dbReference>
<feature type="transmembrane region" description="Helical" evidence="5">
    <location>
        <begin position="362"/>
        <end position="380"/>
    </location>
</feature>
<dbReference type="InterPro" id="IPR036513">
    <property type="entry name" value="STAS_dom_sf"/>
</dbReference>
<dbReference type="Pfam" id="PF01740">
    <property type="entry name" value="STAS"/>
    <property type="match status" value="1"/>
</dbReference>
<feature type="transmembrane region" description="Helical" evidence="5">
    <location>
        <begin position="57"/>
        <end position="76"/>
    </location>
</feature>
<evidence type="ECO:0000256" key="3">
    <source>
        <dbReference type="ARBA" id="ARBA00022989"/>
    </source>
</evidence>
<proteinExistence type="predicted"/>
<dbReference type="AlphaFoldDB" id="Q6LN69"/>
<feature type="transmembrane region" description="Helical" evidence="5">
    <location>
        <begin position="202"/>
        <end position="219"/>
    </location>
</feature>
<dbReference type="PANTHER" id="PTHR11814">
    <property type="entry name" value="SULFATE TRANSPORTER"/>
    <property type="match status" value="1"/>
</dbReference>
<comment type="subcellular location">
    <subcellularLocation>
        <location evidence="1">Membrane</location>
        <topology evidence="1">Multi-pass membrane protein</topology>
    </subcellularLocation>
</comment>
<dbReference type="Pfam" id="PF00916">
    <property type="entry name" value="Sulfate_transp"/>
    <property type="match status" value="1"/>
</dbReference>
<feature type="transmembrane region" description="Helical" evidence="5">
    <location>
        <begin position="270"/>
        <end position="291"/>
    </location>
</feature>
<feature type="transmembrane region" description="Helical" evidence="5">
    <location>
        <begin position="311"/>
        <end position="329"/>
    </location>
</feature>
<dbReference type="KEGG" id="ppr:PBPRA2914"/>
<feature type="transmembrane region" description="Helical" evidence="5">
    <location>
        <begin position="168"/>
        <end position="195"/>
    </location>
</feature>
<dbReference type="PROSITE" id="PS50801">
    <property type="entry name" value="STAS"/>
    <property type="match status" value="1"/>
</dbReference>
<dbReference type="Proteomes" id="UP000000593">
    <property type="component" value="Chromosome 1"/>
</dbReference>
<keyword evidence="8" id="KW-1185">Reference proteome</keyword>
<evidence type="ECO:0000256" key="4">
    <source>
        <dbReference type="ARBA" id="ARBA00023136"/>
    </source>
</evidence>
<protein>
    <submittedName>
        <fullName evidence="7">Hypothetical sulfate permease family protein</fullName>
    </submittedName>
</protein>
<feature type="transmembrane region" description="Helical" evidence="5">
    <location>
        <begin position="335"/>
        <end position="355"/>
    </location>
</feature>
<dbReference type="GO" id="GO:0055085">
    <property type="term" value="P:transmembrane transport"/>
    <property type="evidence" value="ECO:0007669"/>
    <property type="project" value="InterPro"/>
</dbReference>
<accession>Q6LN69</accession>
<organism evidence="7 8">
    <name type="scientific">Photobacterium profundum (strain SS9)</name>
    <dbReference type="NCBI Taxonomy" id="298386"/>
    <lineage>
        <taxon>Bacteria</taxon>
        <taxon>Pseudomonadati</taxon>
        <taxon>Pseudomonadota</taxon>
        <taxon>Gammaproteobacteria</taxon>
        <taxon>Vibrionales</taxon>
        <taxon>Vibrionaceae</taxon>
        <taxon>Photobacterium</taxon>
    </lineage>
</organism>
<evidence type="ECO:0000313" key="8">
    <source>
        <dbReference type="Proteomes" id="UP000000593"/>
    </source>
</evidence>
<name>Q6LN69_PHOPR</name>
<keyword evidence="2 5" id="KW-0812">Transmembrane</keyword>
<feature type="transmembrane region" description="Helical" evidence="5">
    <location>
        <begin position="400"/>
        <end position="431"/>
    </location>
</feature>
<keyword evidence="3 5" id="KW-1133">Transmembrane helix</keyword>
<feature type="transmembrane region" description="Helical" evidence="5">
    <location>
        <begin position="96"/>
        <end position="118"/>
    </location>
</feature>
<keyword evidence="4 5" id="KW-0472">Membrane</keyword>
<gene>
    <name evidence="7" type="primary">C1664</name>
    <name evidence="7" type="ordered locus">PBPRA2914</name>
</gene>
<evidence type="ECO:0000256" key="5">
    <source>
        <dbReference type="SAM" id="Phobius"/>
    </source>
</evidence>
<evidence type="ECO:0000256" key="1">
    <source>
        <dbReference type="ARBA" id="ARBA00004141"/>
    </source>
</evidence>
<evidence type="ECO:0000259" key="6">
    <source>
        <dbReference type="PROSITE" id="PS50801"/>
    </source>
</evidence>
<evidence type="ECO:0000256" key="2">
    <source>
        <dbReference type="ARBA" id="ARBA00022692"/>
    </source>
</evidence>
<feature type="transmembrane region" description="Helical" evidence="5">
    <location>
        <begin position="125"/>
        <end position="148"/>
    </location>
</feature>
<dbReference type="STRING" id="298386.PBPRA2914"/>
<dbReference type="SUPFAM" id="SSF52091">
    <property type="entry name" value="SpoIIaa-like"/>
    <property type="match status" value="1"/>
</dbReference>
<sequence length="580" mass="61168">MQGFVVFLFHALSQAWKDGYSFSKFRSDVVAGITVGIVAIPLGMALAIAVGVPPQHGLYTVIVAGLLAALLGGSRFNITGPTAAFVVILLPITQQYGLTGLMLATFMSGIILVLMGLLRLGQLVAYVPYPVTTGFTAGIGLVIAFLQLKDLLGLEVAGNPIHFPEKVMAYASALPSIHFADAFIGGVTIIVFIAWAKLKTRIPPHVVALVIGTVLALVMNQSGGVHVGLLGEKFQYQIGDLIGQGIPQVMPQFNVIWQNDVVTWSLVIELLPAAFTIAMLGCIESLLCAVVADGMTGTKHNSNSELVGQGLANMVVPFFGGIPATAAIARTATNIRAGAFSPVSAIVHAVFVLAAMVALAPALSYVPMSALAGLLIMVAWNMSEAPHFVHTLKVAPHRDIAVLLTCFSLTVVFDMVVAVAVGLLLAGILFIQRIATLTTVTVVNKGHEHLDFGPDVLVYDINGPLFFAASEKAFSVIERSSIDTKVVVLDFTDVTTIDITAIHAFENALERISHYPVYLLGVAPHVATKLVNSGILSAGNIALCPDASSLREHLAINNHNLALQESTPSTVSLYTADSGI</sequence>
<dbReference type="GO" id="GO:0016020">
    <property type="term" value="C:membrane"/>
    <property type="evidence" value="ECO:0007669"/>
    <property type="project" value="UniProtKB-SubCell"/>
</dbReference>
<dbReference type="NCBIfam" id="NF008660">
    <property type="entry name" value="PRK11660.1"/>
    <property type="match status" value="1"/>
</dbReference>
<dbReference type="InterPro" id="IPR011547">
    <property type="entry name" value="SLC26A/SulP_dom"/>
</dbReference>
<dbReference type="Gene3D" id="3.30.750.24">
    <property type="entry name" value="STAS domain"/>
    <property type="match status" value="1"/>
</dbReference>
<reference evidence="8" key="1">
    <citation type="journal article" date="2005" name="Science">
        <title>Life at depth: Photobacterium profundum genome sequence and expression analysis.</title>
        <authorList>
            <person name="Vezzi A."/>
            <person name="Campanaro S."/>
            <person name="D'Angelo M."/>
            <person name="Simonato F."/>
            <person name="Vitulo N."/>
            <person name="Lauro F.M."/>
            <person name="Cestaro A."/>
            <person name="Malacrida G."/>
            <person name="Simionati B."/>
            <person name="Cannata N."/>
            <person name="Romualdi C."/>
            <person name="Bartlett D.H."/>
            <person name="Valle G."/>
        </authorList>
    </citation>
    <scope>NUCLEOTIDE SEQUENCE [LARGE SCALE GENOMIC DNA]</scope>
    <source>
        <strain evidence="8">ATCC BAA-1253 / SS9</strain>
    </source>
</reference>